<dbReference type="OrthoDB" id="344729at2"/>
<dbReference type="Pfam" id="PF04945">
    <property type="entry name" value="YHS"/>
    <property type="match status" value="1"/>
</dbReference>
<evidence type="ECO:0000313" key="4">
    <source>
        <dbReference type="Proteomes" id="UP000281474"/>
    </source>
</evidence>
<evidence type="ECO:0000259" key="2">
    <source>
        <dbReference type="Pfam" id="PF04945"/>
    </source>
</evidence>
<protein>
    <submittedName>
        <fullName evidence="3">YHS domain-containing protein</fullName>
    </submittedName>
</protein>
<dbReference type="EMBL" id="QZEI01000009">
    <property type="protein sequence ID" value="RLV61040.1"/>
    <property type="molecule type" value="Genomic_DNA"/>
</dbReference>
<keyword evidence="1" id="KW-0732">Signal</keyword>
<dbReference type="NCBIfam" id="NF041384">
    <property type="entry name" value="YHS_seleno_dom"/>
    <property type="match status" value="1"/>
</dbReference>
<reference evidence="3 4" key="1">
    <citation type="submission" date="2018-09" db="EMBL/GenBank/DDBJ databases">
        <title>Phylogeny of the Shewanellaceae, and recommendation for two new genera, Pseudoshewanella and Parashewanella.</title>
        <authorList>
            <person name="Wang G."/>
        </authorList>
    </citation>
    <scope>NUCLEOTIDE SEQUENCE [LARGE SCALE GENOMIC DNA]</scope>
    <source>
        <strain evidence="3 4">C51</strain>
    </source>
</reference>
<gene>
    <name evidence="3" type="ORF">D5018_04155</name>
</gene>
<keyword evidence="4" id="KW-1185">Reference proteome</keyword>
<accession>A0A3L8Q0R3</accession>
<name>A0A3L8Q0R3_9GAMM</name>
<dbReference type="Proteomes" id="UP000281474">
    <property type="component" value="Unassembled WGS sequence"/>
</dbReference>
<comment type="caution">
    <text evidence="3">The sequence shown here is derived from an EMBL/GenBank/DDBJ whole genome shotgun (WGS) entry which is preliminary data.</text>
</comment>
<dbReference type="InterPro" id="IPR007029">
    <property type="entry name" value="YHS_dom"/>
</dbReference>
<sequence>MKKIFALLIILFSIPSFAADEIYTGVFSNKAVSGYDTVAYFTEGKPVKGSSKWQTEYKGADWYFSSKANLDKFKASPEAYAPQYGGYCAWAVAVHNDFASGDPKQWAIVNGKLYLNYDADIKRKWDKDRAGHIATADKNWPKLIKK</sequence>
<proteinExistence type="predicted"/>
<evidence type="ECO:0000313" key="3">
    <source>
        <dbReference type="EMBL" id="RLV61040.1"/>
    </source>
</evidence>
<dbReference type="AlphaFoldDB" id="A0A3L8Q0R3"/>
<feature type="chain" id="PRO_5018222007" evidence="1">
    <location>
        <begin position="19"/>
        <end position="146"/>
    </location>
</feature>
<evidence type="ECO:0000256" key="1">
    <source>
        <dbReference type="SAM" id="SignalP"/>
    </source>
</evidence>
<feature type="domain" description="YHS" evidence="2">
    <location>
        <begin position="38"/>
        <end position="84"/>
    </location>
</feature>
<organism evidence="3 4">
    <name type="scientific">Parashewanella curva</name>
    <dbReference type="NCBI Taxonomy" id="2338552"/>
    <lineage>
        <taxon>Bacteria</taxon>
        <taxon>Pseudomonadati</taxon>
        <taxon>Pseudomonadota</taxon>
        <taxon>Gammaproteobacteria</taxon>
        <taxon>Alteromonadales</taxon>
        <taxon>Shewanellaceae</taxon>
        <taxon>Parashewanella</taxon>
    </lineage>
</organism>
<feature type="signal peptide" evidence="1">
    <location>
        <begin position="1"/>
        <end position="18"/>
    </location>
</feature>
<dbReference type="RefSeq" id="WP_121837740.1">
    <property type="nucleotide sequence ID" value="NZ_ML014758.1"/>
</dbReference>